<accession>A0A087FYV9</accession>
<evidence type="ECO:0000313" key="2">
    <source>
        <dbReference type="Proteomes" id="UP000029120"/>
    </source>
</evidence>
<dbReference type="EMBL" id="KL985235">
    <property type="protein sequence ID" value="KFK22811.1"/>
    <property type="molecule type" value="Genomic_DNA"/>
</dbReference>
<gene>
    <name evidence="1" type="ORF">AALP_AAs44026U000100</name>
</gene>
<keyword evidence="2" id="KW-1185">Reference proteome</keyword>
<dbReference type="Proteomes" id="UP000029120">
    <property type="component" value="Unassembled WGS sequence"/>
</dbReference>
<proteinExistence type="predicted"/>
<sequence length="39" mass="4474">MEKHDEDPGLVILVLERNTENKIKKIPKNDDRSMVLVGV</sequence>
<dbReference type="AlphaFoldDB" id="A0A087FYV9"/>
<evidence type="ECO:0000313" key="1">
    <source>
        <dbReference type="EMBL" id="KFK22811.1"/>
    </source>
</evidence>
<reference evidence="2" key="1">
    <citation type="journal article" date="2015" name="Nat. Plants">
        <title>Genome expansion of Arabis alpina linked with retrotransposition and reduced symmetric DNA methylation.</title>
        <authorList>
            <person name="Willing E.M."/>
            <person name="Rawat V."/>
            <person name="Mandakova T."/>
            <person name="Maumus F."/>
            <person name="James G.V."/>
            <person name="Nordstroem K.J."/>
            <person name="Becker C."/>
            <person name="Warthmann N."/>
            <person name="Chica C."/>
            <person name="Szarzynska B."/>
            <person name="Zytnicki M."/>
            <person name="Albani M.C."/>
            <person name="Kiefer C."/>
            <person name="Bergonzi S."/>
            <person name="Castaings L."/>
            <person name="Mateos J.L."/>
            <person name="Berns M.C."/>
            <person name="Bujdoso N."/>
            <person name="Piofczyk T."/>
            <person name="de Lorenzo L."/>
            <person name="Barrero-Sicilia C."/>
            <person name="Mateos I."/>
            <person name="Piednoel M."/>
            <person name="Hagmann J."/>
            <person name="Chen-Min-Tao R."/>
            <person name="Iglesias-Fernandez R."/>
            <person name="Schuster S.C."/>
            <person name="Alonso-Blanco C."/>
            <person name="Roudier F."/>
            <person name="Carbonero P."/>
            <person name="Paz-Ares J."/>
            <person name="Davis S.J."/>
            <person name="Pecinka A."/>
            <person name="Quesneville H."/>
            <person name="Colot V."/>
            <person name="Lysak M.A."/>
            <person name="Weigel D."/>
            <person name="Coupland G."/>
            <person name="Schneeberger K."/>
        </authorList>
    </citation>
    <scope>NUCLEOTIDE SEQUENCE [LARGE SCALE GENOMIC DNA]</scope>
    <source>
        <strain evidence="2">cv. Pajares</strain>
    </source>
</reference>
<name>A0A087FYV9_ARAAL</name>
<dbReference type="Gramene" id="KFK22811">
    <property type="protein sequence ID" value="KFK22811"/>
    <property type="gene ID" value="AALP_AAs44026U000100"/>
</dbReference>
<protein>
    <submittedName>
        <fullName evidence="1">Uncharacterized protein</fullName>
    </submittedName>
</protein>
<organism evidence="1 2">
    <name type="scientific">Arabis alpina</name>
    <name type="common">Alpine rock-cress</name>
    <dbReference type="NCBI Taxonomy" id="50452"/>
    <lineage>
        <taxon>Eukaryota</taxon>
        <taxon>Viridiplantae</taxon>
        <taxon>Streptophyta</taxon>
        <taxon>Embryophyta</taxon>
        <taxon>Tracheophyta</taxon>
        <taxon>Spermatophyta</taxon>
        <taxon>Magnoliopsida</taxon>
        <taxon>eudicotyledons</taxon>
        <taxon>Gunneridae</taxon>
        <taxon>Pentapetalae</taxon>
        <taxon>rosids</taxon>
        <taxon>malvids</taxon>
        <taxon>Brassicales</taxon>
        <taxon>Brassicaceae</taxon>
        <taxon>Arabideae</taxon>
        <taxon>Arabis</taxon>
    </lineage>
</organism>